<dbReference type="AlphaFoldDB" id="A0A4U0FG53"/>
<protein>
    <submittedName>
        <fullName evidence="2">HD domain-containing protein</fullName>
    </submittedName>
</protein>
<feature type="domain" description="HD/PDEase" evidence="1">
    <location>
        <begin position="22"/>
        <end position="136"/>
    </location>
</feature>
<comment type="caution">
    <text evidence="2">The sequence shown here is derived from an EMBL/GenBank/DDBJ whole genome shotgun (WGS) entry which is preliminary data.</text>
</comment>
<evidence type="ECO:0000313" key="3">
    <source>
        <dbReference type="Proteomes" id="UP000309673"/>
    </source>
</evidence>
<dbReference type="Proteomes" id="UP000309673">
    <property type="component" value="Unassembled WGS sequence"/>
</dbReference>
<dbReference type="InterPro" id="IPR006674">
    <property type="entry name" value="HD_domain"/>
</dbReference>
<dbReference type="Gene3D" id="1.10.472.50">
    <property type="entry name" value="HD-domain/PDEase-like"/>
    <property type="match status" value="1"/>
</dbReference>
<evidence type="ECO:0000313" key="2">
    <source>
        <dbReference type="EMBL" id="TJY43871.1"/>
    </source>
</evidence>
<dbReference type="EMBL" id="SUPK01000001">
    <property type="protein sequence ID" value="TJY43871.1"/>
    <property type="molecule type" value="Genomic_DNA"/>
</dbReference>
<dbReference type="InterPro" id="IPR003607">
    <property type="entry name" value="HD/PDEase_dom"/>
</dbReference>
<dbReference type="OrthoDB" id="9797344at2"/>
<dbReference type="PANTHER" id="PTHR33594">
    <property type="entry name" value="SUPERFAMILY HYDROLASE, PUTATIVE (AFU_ORTHOLOGUE AFUA_1G03035)-RELATED"/>
    <property type="match status" value="1"/>
</dbReference>
<dbReference type="SUPFAM" id="SSF109604">
    <property type="entry name" value="HD-domain/PDEase-like"/>
    <property type="match status" value="1"/>
</dbReference>
<keyword evidence="3" id="KW-1185">Reference proteome</keyword>
<dbReference type="CDD" id="cd00077">
    <property type="entry name" value="HDc"/>
    <property type="match status" value="1"/>
</dbReference>
<accession>A0A4U0FG53</accession>
<dbReference type="PANTHER" id="PTHR33594:SF1">
    <property type="entry name" value="HD_PDEASE DOMAIN-CONTAINING PROTEIN"/>
    <property type="match status" value="1"/>
</dbReference>
<name>A0A4U0FG53_9BACL</name>
<dbReference type="RefSeq" id="WP_136775592.1">
    <property type="nucleotide sequence ID" value="NZ_SUPK01000001.1"/>
</dbReference>
<reference evidence="2 3" key="1">
    <citation type="submission" date="2019-04" db="EMBL/GenBank/DDBJ databases">
        <title>Cohnella sp. nov., isolated from soil.</title>
        <authorList>
            <person name="Kim W."/>
        </authorList>
    </citation>
    <scope>NUCLEOTIDE SEQUENCE [LARGE SCALE GENOMIC DNA]</scope>
    <source>
        <strain evidence="2 3">CAU 1483</strain>
    </source>
</reference>
<dbReference type="Gene3D" id="1.20.58.1910">
    <property type="match status" value="1"/>
</dbReference>
<dbReference type="Pfam" id="PF01966">
    <property type="entry name" value="HD"/>
    <property type="match status" value="1"/>
</dbReference>
<evidence type="ECO:0000259" key="1">
    <source>
        <dbReference type="SMART" id="SM00471"/>
    </source>
</evidence>
<gene>
    <name evidence="2" type="ORF">E5161_00205</name>
</gene>
<sequence>MNVNDIIHSAEQFVKKELESDHTGHDWWHIERVRRLALEIAKLEKADPFICELAALLHDVADEKLNVSKEAGLDKVRTWLFDHVEDVQVIEHVMTIISTMSFNGGANPPMDTLEGQIVQDADRLDAIGAIGIARTFTYGGSKGRVMHDPFFEVTDTHYRSPNKTTIYHFYEKLLKLKDLMNTAHARRMAEDRHEFMLRYLEQFYKEWNVTEDNH</sequence>
<proteinExistence type="predicted"/>
<dbReference type="SMART" id="SM00471">
    <property type="entry name" value="HDc"/>
    <property type="match status" value="1"/>
</dbReference>
<organism evidence="2 3">
    <name type="scientific">Cohnella pontilimi</name>
    <dbReference type="NCBI Taxonomy" id="2564100"/>
    <lineage>
        <taxon>Bacteria</taxon>
        <taxon>Bacillati</taxon>
        <taxon>Bacillota</taxon>
        <taxon>Bacilli</taxon>
        <taxon>Bacillales</taxon>
        <taxon>Paenibacillaceae</taxon>
        <taxon>Cohnella</taxon>
    </lineage>
</organism>